<proteinExistence type="predicted"/>
<name>U7D9W6_9BACT</name>
<organism evidence="3 4">
    <name type="scientific">Chitinivibrio alkaliphilus ACht1</name>
    <dbReference type="NCBI Taxonomy" id="1313304"/>
    <lineage>
        <taxon>Bacteria</taxon>
        <taxon>Pseudomonadati</taxon>
        <taxon>Fibrobacterota</taxon>
        <taxon>Chitinivibrionia</taxon>
        <taxon>Chitinivibrionales</taxon>
        <taxon>Chitinivibrionaceae</taxon>
        <taxon>Chitinivibrio</taxon>
    </lineage>
</organism>
<feature type="domain" description="Rhodanese" evidence="2">
    <location>
        <begin position="78"/>
        <end position="166"/>
    </location>
</feature>
<dbReference type="eggNOG" id="COG0607">
    <property type="taxonomic scope" value="Bacteria"/>
</dbReference>
<dbReference type="STRING" id="1313304.CALK_0369"/>
<evidence type="ECO:0000256" key="1">
    <source>
        <dbReference type="SAM" id="SignalP"/>
    </source>
</evidence>
<comment type="caution">
    <text evidence="3">The sequence shown here is derived from an EMBL/GenBank/DDBJ whole genome shotgun (WGS) entry which is preliminary data.</text>
</comment>
<dbReference type="SUPFAM" id="SSF52821">
    <property type="entry name" value="Rhodanese/Cell cycle control phosphatase"/>
    <property type="match status" value="1"/>
</dbReference>
<evidence type="ECO:0000259" key="2">
    <source>
        <dbReference type="PROSITE" id="PS50206"/>
    </source>
</evidence>
<evidence type="ECO:0000313" key="4">
    <source>
        <dbReference type="Proteomes" id="UP000017148"/>
    </source>
</evidence>
<evidence type="ECO:0000313" key="3">
    <source>
        <dbReference type="EMBL" id="ERP39199.1"/>
    </source>
</evidence>
<dbReference type="EMBL" id="ASJR01000002">
    <property type="protein sequence ID" value="ERP39199.1"/>
    <property type="molecule type" value="Genomic_DNA"/>
</dbReference>
<feature type="signal peptide" evidence="1">
    <location>
        <begin position="1"/>
        <end position="21"/>
    </location>
</feature>
<reference evidence="3 4" key="1">
    <citation type="journal article" date="2013" name="Environ. Microbiol.">
        <title>Genome analysis of Chitinivibrio alkaliphilus gen. nov., sp. nov., a novel extremely haloalkaliphilic anaerobic chitinolytic bacterium from the candidate phylum Termite Group 3.</title>
        <authorList>
            <person name="Sorokin D.Y."/>
            <person name="Gumerov V.M."/>
            <person name="Rakitin A.L."/>
            <person name="Beletsky A.V."/>
            <person name="Damste J.S."/>
            <person name="Muyzer G."/>
            <person name="Mardanov A.V."/>
            <person name="Ravin N.V."/>
        </authorList>
    </citation>
    <scope>NUCLEOTIDE SEQUENCE [LARGE SCALE GENOMIC DNA]</scope>
    <source>
        <strain evidence="3 4">ACht1</strain>
    </source>
</reference>
<dbReference type="PANTHER" id="PTHR43031">
    <property type="entry name" value="FAD-DEPENDENT OXIDOREDUCTASE"/>
    <property type="match status" value="1"/>
</dbReference>
<dbReference type="Gene3D" id="3.40.250.10">
    <property type="entry name" value="Rhodanese-like domain"/>
    <property type="match status" value="1"/>
</dbReference>
<dbReference type="InterPro" id="IPR050229">
    <property type="entry name" value="GlpE_sulfurtransferase"/>
</dbReference>
<keyword evidence="4" id="KW-1185">Reference proteome</keyword>
<dbReference type="AlphaFoldDB" id="U7D9W6"/>
<dbReference type="Proteomes" id="UP000017148">
    <property type="component" value="Unassembled WGS sequence"/>
</dbReference>
<dbReference type="Pfam" id="PF00581">
    <property type="entry name" value="Rhodanese"/>
    <property type="match status" value="1"/>
</dbReference>
<sequence length="170" mass="19470">MGVRMRFLLLCILCLFFVACGNIHRDEALTEDEILTYLSRVVGADNILEDYAMEYFDNLSSESNNLITPETLQKRIDNGDDIFILDIRRSSDYEESHIYGAENIWWFDIGRHLDQLPRDREIVVACYSGQSAGQVLGVLYLLGYEVLSLRGGMNNGWITADMPLHTPRSR</sequence>
<dbReference type="InterPro" id="IPR036873">
    <property type="entry name" value="Rhodanese-like_dom_sf"/>
</dbReference>
<accession>U7D9W6</accession>
<keyword evidence="1" id="KW-0732">Signal</keyword>
<dbReference type="PROSITE" id="PS51257">
    <property type="entry name" value="PROKAR_LIPOPROTEIN"/>
    <property type="match status" value="1"/>
</dbReference>
<gene>
    <name evidence="3" type="ORF">CALK_0369</name>
</gene>
<protein>
    <submittedName>
        <fullName evidence="3">Rhodanese domain protein</fullName>
    </submittedName>
</protein>
<dbReference type="PROSITE" id="PS50206">
    <property type="entry name" value="RHODANESE_3"/>
    <property type="match status" value="1"/>
</dbReference>
<feature type="chain" id="PRO_5004680701" evidence="1">
    <location>
        <begin position="22"/>
        <end position="170"/>
    </location>
</feature>
<dbReference type="InterPro" id="IPR001763">
    <property type="entry name" value="Rhodanese-like_dom"/>
</dbReference>
<dbReference type="PANTHER" id="PTHR43031:SF16">
    <property type="entry name" value="OXIDOREDUCTASE"/>
    <property type="match status" value="1"/>
</dbReference>
<dbReference type="SMART" id="SM00450">
    <property type="entry name" value="RHOD"/>
    <property type="match status" value="1"/>
</dbReference>